<dbReference type="InterPro" id="IPR003439">
    <property type="entry name" value="ABC_transporter-like_ATP-bd"/>
</dbReference>
<organism evidence="8 9">
    <name type="scientific">Neorhizobium galegae bv. officinalis</name>
    <dbReference type="NCBI Taxonomy" id="323656"/>
    <lineage>
        <taxon>Bacteria</taxon>
        <taxon>Pseudomonadati</taxon>
        <taxon>Pseudomonadota</taxon>
        <taxon>Alphaproteobacteria</taxon>
        <taxon>Hyphomicrobiales</taxon>
        <taxon>Rhizobiaceae</taxon>
        <taxon>Rhizobium/Agrobacterium group</taxon>
        <taxon>Neorhizobium</taxon>
    </lineage>
</organism>
<evidence type="ECO:0000256" key="3">
    <source>
        <dbReference type="ARBA" id="ARBA00022741"/>
    </source>
</evidence>
<dbReference type="Gene3D" id="3.40.50.300">
    <property type="entry name" value="P-loop containing nucleotide triphosphate hydrolases"/>
    <property type="match status" value="1"/>
</dbReference>
<dbReference type="GO" id="GO:0005524">
    <property type="term" value="F:ATP binding"/>
    <property type="evidence" value="ECO:0007669"/>
    <property type="project" value="UniProtKB-KW"/>
</dbReference>
<dbReference type="InterPro" id="IPR050153">
    <property type="entry name" value="Metal_Ion_Import_ABC"/>
</dbReference>
<dbReference type="Proteomes" id="UP000046176">
    <property type="component" value="Unassembled WGS sequence"/>
</dbReference>
<dbReference type="PANTHER" id="PTHR42734">
    <property type="entry name" value="METAL TRANSPORT SYSTEM ATP-BINDING PROTEIN TM_0124-RELATED"/>
    <property type="match status" value="1"/>
</dbReference>
<evidence type="ECO:0000256" key="6">
    <source>
        <dbReference type="ARBA" id="ARBA00023065"/>
    </source>
</evidence>
<dbReference type="EMBL" id="CCRH01000025">
    <property type="protein sequence ID" value="CDZ40898.1"/>
    <property type="molecule type" value="Genomic_DNA"/>
</dbReference>
<evidence type="ECO:0000313" key="8">
    <source>
        <dbReference type="EMBL" id="CDZ40898.1"/>
    </source>
</evidence>
<dbReference type="PROSITE" id="PS00211">
    <property type="entry name" value="ABC_TRANSPORTER_1"/>
    <property type="match status" value="1"/>
</dbReference>
<dbReference type="SUPFAM" id="SSF52540">
    <property type="entry name" value="P-loop containing nucleoside triphosphate hydrolases"/>
    <property type="match status" value="1"/>
</dbReference>
<name>A0A0T7G0X8_NEOGA</name>
<evidence type="ECO:0000313" key="9">
    <source>
        <dbReference type="Proteomes" id="UP000046176"/>
    </source>
</evidence>
<sequence>MIGLEDATVRFGSRTIIEGLSFSVPVGRTLAVLGPNGRGKTTTLKAMLGFQQLDAGRRVAPDIVGYVPQTGTSNQRYRALDVVVMGRAAHLGIFGQPGPEDFRVARSALDRAGAARFTDHYFDRLSGGERQLVLLARAIATGSQVLVLDEPAAALDLHNQERLLALLNTLRQPRDKAIVFTTHDPNHALSSADDALLMMPGGQPPLFGPVAETITPEHLENLYGVPMRVVELAGPSGETHRAVLPAFAGIRAA</sequence>
<dbReference type="AlphaFoldDB" id="A0A0T7G0X8"/>
<dbReference type="RefSeq" id="WP_046669407.1">
    <property type="nucleotide sequence ID" value="NZ_CCRH01000025.1"/>
</dbReference>
<comment type="similarity">
    <text evidence="1">Belongs to the ABC transporter superfamily.</text>
</comment>
<evidence type="ECO:0000256" key="5">
    <source>
        <dbReference type="ARBA" id="ARBA00022906"/>
    </source>
</evidence>
<keyword evidence="4 8" id="KW-0067">ATP-binding</keyword>
<evidence type="ECO:0000256" key="4">
    <source>
        <dbReference type="ARBA" id="ARBA00022840"/>
    </source>
</evidence>
<dbReference type="OrthoDB" id="9805601at2"/>
<dbReference type="InterPro" id="IPR017871">
    <property type="entry name" value="ABC_transporter-like_CS"/>
</dbReference>
<keyword evidence="5" id="KW-0862">Zinc</keyword>
<keyword evidence="6" id="KW-0406">Ion transport</keyword>
<keyword evidence="3" id="KW-0547">Nucleotide-binding</keyword>
<evidence type="ECO:0000259" key="7">
    <source>
        <dbReference type="PROSITE" id="PS50893"/>
    </source>
</evidence>
<dbReference type="InterPro" id="IPR003593">
    <property type="entry name" value="AAA+_ATPase"/>
</dbReference>
<keyword evidence="2" id="KW-0813">Transport</keyword>
<protein>
    <submittedName>
        <fullName evidence="8">Iron compounds ABC transporter, ATP-binding protein</fullName>
    </submittedName>
</protein>
<dbReference type="PROSITE" id="PS50893">
    <property type="entry name" value="ABC_TRANSPORTER_2"/>
    <property type="match status" value="1"/>
</dbReference>
<proteinExistence type="inferred from homology"/>
<feature type="domain" description="ABC transporter" evidence="7">
    <location>
        <begin position="2"/>
        <end position="226"/>
    </location>
</feature>
<dbReference type="InterPro" id="IPR027417">
    <property type="entry name" value="P-loop_NTPase"/>
</dbReference>
<evidence type="ECO:0000256" key="1">
    <source>
        <dbReference type="ARBA" id="ARBA00005417"/>
    </source>
</evidence>
<dbReference type="GO" id="GO:0006829">
    <property type="term" value="P:zinc ion transport"/>
    <property type="evidence" value="ECO:0007669"/>
    <property type="project" value="UniProtKB-KW"/>
</dbReference>
<reference evidence="8 9" key="1">
    <citation type="submission" date="2014-08" db="EMBL/GenBank/DDBJ databases">
        <authorList>
            <person name="Chen Y.-H."/>
        </authorList>
    </citation>
    <scope>NUCLEOTIDE SEQUENCE [LARGE SCALE GENOMIC DNA]</scope>
</reference>
<accession>A0A0T7G0X8</accession>
<gene>
    <name evidence="8" type="ORF">NGAL_HAMBI1145_56170</name>
</gene>
<dbReference type="Pfam" id="PF00005">
    <property type="entry name" value="ABC_tran"/>
    <property type="match status" value="1"/>
</dbReference>
<keyword evidence="5" id="KW-0864">Zinc transport</keyword>
<dbReference type="SMART" id="SM00382">
    <property type="entry name" value="AAA"/>
    <property type="match status" value="1"/>
</dbReference>
<evidence type="ECO:0000256" key="2">
    <source>
        <dbReference type="ARBA" id="ARBA00022448"/>
    </source>
</evidence>
<dbReference type="GO" id="GO:0016887">
    <property type="term" value="F:ATP hydrolysis activity"/>
    <property type="evidence" value="ECO:0007669"/>
    <property type="project" value="InterPro"/>
</dbReference>
<dbReference type="PANTHER" id="PTHR42734:SF6">
    <property type="entry name" value="MOLYBDATE IMPORT ATP-BINDING PROTEIN MOLC"/>
    <property type="match status" value="1"/>
</dbReference>